<evidence type="ECO:0000313" key="5">
    <source>
        <dbReference type="Proteomes" id="UP000388235"/>
    </source>
</evidence>
<keyword evidence="2" id="KW-1133">Transmembrane helix</keyword>
<dbReference type="InterPro" id="IPR050721">
    <property type="entry name" value="Trk_Ktr_HKT_K-transport"/>
</dbReference>
<dbReference type="OrthoDB" id="9781411at2"/>
<dbReference type="SUPFAM" id="SSF81324">
    <property type="entry name" value="Voltage-gated potassium channels"/>
    <property type="match status" value="1"/>
</dbReference>
<feature type="transmembrane region" description="Helical" evidence="2">
    <location>
        <begin position="80"/>
        <end position="101"/>
    </location>
</feature>
<dbReference type="GO" id="GO:0005886">
    <property type="term" value="C:plasma membrane"/>
    <property type="evidence" value="ECO:0007669"/>
    <property type="project" value="UniProtKB-SubCell"/>
</dbReference>
<dbReference type="GO" id="GO:0008324">
    <property type="term" value="F:monoatomic cation transmembrane transporter activity"/>
    <property type="evidence" value="ECO:0007669"/>
    <property type="project" value="InterPro"/>
</dbReference>
<dbReference type="InterPro" id="IPR036721">
    <property type="entry name" value="RCK_C_sf"/>
</dbReference>
<accession>A0A5Q2QFA6</accession>
<dbReference type="InterPro" id="IPR013099">
    <property type="entry name" value="K_chnl_dom"/>
</dbReference>
<dbReference type="Gene3D" id="1.10.287.70">
    <property type="match status" value="1"/>
</dbReference>
<dbReference type="PROSITE" id="PS51202">
    <property type="entry name" value="RCK_C"/>
    <property type="match status" value="1"/>
</dbReference>
<keyword evidence="2" id="KW-0812">Transmembrane</keyword>
<organism evidence="4 5">
    <name type="scientific">Litorivicinus lipolyticus</name>
    <dbReference type="NCBI Taxonomy" id="418701"/>
    <lineage>
        <taxon>Bacteria</taxon>
        <taxon>Pseudomonadati</taxon>
        <taxon>Pseudomonadota</taxon>
        <taxon>Gammaproteobacteria</taxon>
        <taxon>Oceanospirillales</taxon>
        <taxon>Litorivicinaceae</taxon>
        <taxon>Litorivicinus</taxon>
    </lineage>
</organism>
<dbReference type="InterPro" id="IPR006037">
    <property type="entry name" value="RCK_C"/>
</dbReference>
<dbReference type="EMBL" id="CP045871">
    <property type="protein sequence ID" value="QGG80716.1"/>
    <property type="molecule type" value="Genomic_DNA"/>
</dbReference>
<feature type="transmembrane region" description="Helical" evidence="2">
    <location>
        <begin position="50"/>
        <end position="68"/>
    </location>
</feature>
<evidence type="ECO:0000256" key="2">
    <source>
        <dbReference type="SAM" id="Phobius"/>
    </source>
</evidence>
<evidence type="ECO:0000256" key="1">
    <source>
        <dbReference type="ARBA" id="ARBA00004651"/>
    </source>
</evidence>
<dbReference type="Pfam" id="PF02254">
    <property type="entry name" value="TrkA_N"/>
    <property type="match status" value="2"/>
</dbReference>
<protein>
    <recommendedName>
        <fullName evidence="3">RCK C-terminal domain-containing protein</fullName>
    </recommendedName>
</protein>
<dbReference type="AlphaFoldDB" id="A0A5Q2QFA6"/>
<dbReference type="SUPFAM" id="SSF116726">
    <property type="entry name" value="TrkA C-terminal domain-like"/>
    <property type="match status" value="1"/>
</dbReference>
<evidence type="ECO:0000259" key="3">
    <source>
        <dbReference type="PROSITE" id="PS51202"/>
    </source>
</evidence>
<keyword evidence="5" id="KW-1185">Reference proteome</keyword>
<feature type="transmembrane region" description="Helical" evidence="2">
    <location>
        <begin position="113"/>
        <end position="135"/>
    </location>
</feature>
<dbReference type="PANTHER" id="PTHR43833:SF9">
    <property type="entry name" value="POTASSIUM CHANNEL PROTEIN YUGO-RELATED"/>
    <property type="match status" value="1"/>
</dbReference>
<feature type="domain" description="RCK C-terminal" evidence="3">
    <location>
        <begin position="477"/>
        <end position="558"/>
    </location>
</feature>
<name>A0A5Q2QFA6_9GAMM</name>
<evidence type="ECO:0000313" key="4">
    <source>
        <dbReference type="EMBL" id="QGG80716.1"/>
    </source>
</evidence>
<dbReference type="Pfam" id="PF07885">
    <property type="entry name" value="Ion_trans_2"/>
    <property type="match status" value="1"/>
</dbReference>
<proteinExistence type="predicted"/>
<comment type="subcellular location">
    <subcellularLocation>
        <location evidence="1">Cell membrane</location>
        <topology evidence="1">Multi-pass membrane protein</topology>
    </subcellularLocation>
</comment>
<dbReference type="InterPro" id="IPR003148">
    <property type="entry name" value="RCK_N"/>
</dbReference>
<dbReference type="PANTHER" id="PTHR43833">
    <property type="entry name" value="POTASSIUM CHANNEL PROTEIN 2-RELATED-RELATED"/>
    <property type="match status" value="1"/>
</dbReference>
<keyword evidence="2" id="KW-0472">Membrane</keyword>
<sequence>MRWPIAGSSRLFNGCTARLPRNLICNPVRMAMRPEPRHWRHIIWARMRPFAQILVSAYAIGTLLFWAIPGQLPSGESFHMALVDAFYMAAITATTIGFGEIPYPFTAAQRGFTILYAHLVVVCWLLFAGGFIATVQSRSFQRAFMGWRFRRQVWGLREPFCVVVGYGQTGVRAVDYLTDYGIACVVIDKNPARIELLDTVDFNTPVLGLVADGSVPDHLLAAGVNRGLCTAVVVLTDNDRSNVGAATAIKLLSPERRLFVRSEHDDTGRNLLSFGVDDALDPFRLFARKLALRVDRPAHFAVADQLLDPGQKRIEIPREIGRDGWILCGFGRLGRAVEDAFNHRGLALNVIDPQVSSAPPHWVAGLGTEERTLREADLTSVSGLIAGTNHDADNLSIWMTAKLARPELVGIGRLNRPSSMPAFSRAGWDLIMHPADVIAEELVGRLRTPMLRGFLVHLEQQDDVWVDGLIGRIHSLCGDVDLENWDTVLKPSRTPKLMGRLEGLCIDDLARGPVMCLKMRRAGERIMLPPGDTPLHEGDELLFWGAAPARAAMLARFK</sequence>
<dbReference type="Proteomes" id="UP000388235">
    <property type="component" value="Chromosome"/>
</dbReference>
<dbReference type="KEGG" id="llp:GH975_09095"/>
<dbReference type="InterPro" id="IPR036291">
    <property type="entry name" value="NAD(P)-bd_dom_sf"/>
</dbReference>
<gene>
    <name evidence="4" type="ORF">GH975_09095</name>
</gene>
<dbReference type="SUPFAM" id="SSF51735">
    <property type="entry name" value="NAD(P)-binding Rossmann-fold domains"/>
    <property type="match status" value="2"/>
</dbReference>
<dbReference type="Gene3D" id="3.40.50.720">
    <property type="entry name" value="NAD(P)-binding Rossmann-like Domain"/>
    <property type="match status" value="2"/>
</dbReference>
<dbReference type="GO" id="GO:0006813">
    <property type="term" value="P:potassium ion transport"/>
    <property type="evidence" value="ECO:0007669"/>
    <property type="project" value="InterPro"/>
</dbReference>
<reference evidence="4 5" key="1">
    <citation type="submission" date="2019-11" db="EMBL/GenBank/DDBJ databases">
        <authorList>
            <person name="Khan S.A."/>
            <person name="Jeon C.O."/>
            <person name="Chun B.H."/>
        </authorList>
    </citation>
    <scope>NUCLEOTIDE SEQUENCE [LARGE SCALE GENOMIC DNA]</scope>
    <source>
        <strain evidence="4 5">IMCC 1097</strain>
    </source>
</reference>